<keyword evidence="2" id="KW-1185">Reference proteome</keyword>
<protein>
    <submittedName>
        <fullName evidence="1">BnaA08g27410D protein</fullName>
    </submittedName>
</protein>
<name>A0A078FRH2_BRANA</name>
<reference evidence="1 2" key="1">
    <citation type="journal article" date="2014" name="Science">
        <title>Plant genetics. Early allopolyploid evolution in the post-Neolithic Brassica napus oilseed genome.</title>
        <authorList>
            <person name="Chalhoub B."/>
            <person name="Denoeud F."/>
            <person name="Liu S."/>
            <person name="Parkin I.A."/>
            <person name="Tang H."/>
            <person name="Wang X."/>
            <person name="Chiquet J."/>
            <person name="Belcram H."/>
            <person name="Tong C."/>
            <person name="Samans B."/>
            <person name="Correa M."/>
            <person name="Da Silva C."/>
            <person name="Just J."/>
            <person name="Falentin C."/>
            <person name="Koh C.S."/>
            <person name="Le Clainche I."/>
            <person name="Bernard M."/>
            <person name="Bento P."/>
            <person name="Noel B."/>
            <person name="Labadie K."/>
            <person name="Alberti A."/>
            <person name="Charles M."/>
            <person name="Arnaud D."/>
            <person name="Guo H."/>
            <person name="Daviaud C."/>
            <person name="Alamery S."/>
            <person name="Jabbari K."/>
            <person name="Zhao M."/>
            <person name="Edger P.P."/>
            <person name="Chelaifa H."/>
            <person name="Tack D."/>
            <person name="Lassalle G."/>
            <person name="Mestiri I."/>
            <person name="Schnel N."/>
            <person name="Le Paslier M.C."/>
            <person name="Fan G."/>
            <person name="Renault V."/>
            <person name="Bayer P.E."/>
            <person name="Golicz A.A."/>
            <person name="Manoli S."/>
            <person name="Lee T.H."/>
            <person name="Thi V.H."/>
            <person name="Chalabi S."/>
            <person name="Hu Q."/>
            <person name="Fan C."/>
            <person name="Tollenaere R."/>
            <person name="Lu Y."/>
            <person name="Battail C."/>
            <person name="Shen J."/>
            <person name="Sidebottom C.H."/>
            <person name="Wang X."/>
            <person name="Canaguier A."/>
            <person name="Chauveau A."/>
            <person name="Berard A."/>
            <person name="Deniot G."/>
            <person name="Guan M."/>
            <person name="Liu Z."/>
            <person name="Sun F."/>
            <person name="Lim Y.P."/>
            <person name="Lyons E."/>
            <person name="Town C.D."/>
            <person name="Bancroft I."/>
            <person name="Wang X."/>
            <person name="Meng J."/>
            <person name="Ma J."/>
            <person name="Pires J.C."/>
            <person name="King G.J."/>
            <person name="Brunel D."/>
            <person name="Delourme R."/>
            <person name="Renard M."/>
            <person name="Aury J.M."/>
            <person name="Adams K.L."/>
            <person name="Batley J."/>
            <person name="Snowdon R.J."/>
            <person name="Tost J."/>
            <person name="Edwards D."/>
            <person name="Zhou Y."/>
            <person name="Hua W."/>
            <person name="Sharpe A.G."/>
            <person name="Paterson A.H."/>
            <person name="Guan C."/>
            <person name="Wincker P."/>
        </authorList>
    </citation>
    <scope>NUCLEOTIDE SEQUENCE [LARGE SCALE GENOMIC DNA]</scope>
    <source>
        <strain evidence="2">cv. Darmor-bzh</strain>
    </source>
</reference>
<gene>
    <name evidence="1" type="primary">BnaA08g27410D</name>
    <name evidence="1" type="ORF">GSBRNA2T00089625001</name>
</gene>
<evidence type="ECO:0000313" key="1">
    <source>
        <dbReference type="EMBL" id="CDY15457.1"/>
    </source>
</evidence>
<proteinExistence type="predicted"/>
<accession>A0A078FRH2</accession>
<dbReference type="PaxDb" id="3708-A0A078FRH2"/>
<dbReference type="STRING" id="3708.A0A078FRH2"/>
<organism evidence="1 2">
    <name type="scientific">Brassica napus</name>
    <name type="common">Rape</name>
    <dbReference type="NCBI Taxonomy" id="3708"/>
    <lineage>
        <taxon>Eukaryota</taxon>
        <taxon>Viridiplantae</taxon>
        <taxon>Streptophyta</taxon>
        <taxon>Embryophyta</taxon>
        <taxon>Tracheophyta</taxon>
        <taxon>Spermatophyta</taxon>
        <taxon>Magnoliopsida</taxon>
        <taxon>eudicotyledons</taxon>
        <taxon>Gunneridae</taxon>
        <taxon>Pentapetalae</taxon>
        <taxon>rosids</taxon>
        <taxon>malvids</taxon>
        <taxon>Brassicales</taxon>
        <taxon>Brassicaceae</taxon>
        <taxon>Brassiceae</taxon>
        <taxon>Brassica</taxon>
    </lineage>
</organism>
<dbReference type="EMBL" id="LK032055">
    <property type="protein sequence ID" value="CDY15457.1"/>
    <property type="molecule type" value="Genomic_DNA"/>
</dbReference>
<dbReference type="AlphaFoldDB" id="A0A078FRH2"/>
<evidence type="ECO:0000313" key="2">
    <source>
        <dbReference type="Proteomes" id="UP000028999"/>
    </source>
</evidence>
<sequence>MAAWSPSAGIRSSCLINNGITETWRFPSASFLTGKNKTKRGSETLIVTRKHIYRDLGSYGLKVLRSMT</sequence>
<dbReference type="Gramene" id="CDY15457">
    <property type="protein sequence ID" value="CDY15457"/>
    <property type="gene ID" value="GSBRNA2T00089625001"/>
</dbReference>
<dbReference type="Proteomes" id="UP000028999">
    <property type="component" value="Unassembled WGS sequence"/>
</dbReference>